<organism evidence="2 3">
    <name type="scientific">Pedococcus cremeus</name>
    <dbReference type="NCBI Taxonomy" id="587636"/>
    <lineage>
        <taxon>Bacteria</taxon>
        <taxon>Bacillati</taxon>
        <taxon>Actinomycetota</taxon>
        <taxon>Actinomycetes</taxon>
        <taxon>Micrococcales</taxon>
        <taxon>Intrasporangiaceae</taxon>
        <taxon>Pedococcus</taxon>
    </lineage>
</organism>
<dbReference type="InterPro" id="IPR050266">
    <property type="entry name" value="AB_hydrolase_sf"/>
</dbReference>
<evidence type="ECO:0000313" key="3">
    <source>
        <dbReference type="Proteomes" id="UP000199019"/>
    </source>
</evidence>
<name>A0A1H9VUA3_9MICO</name>
<feature type="domain" description="AB hydrolase-1" evidence="1">
    <location>
        <begin position="42"/>
        <end position="280"/>
    </location>
</feature>
<dbReference type="PRINTS" id="PR00412">
    <property type="entry name" value="EPOXHYDRLASE"/>
</dbReference>
<dbReference type="InterPro" id="IPR029058">
    <property type="entry name" value="AB_hydrolase_fold"/>
</dbReference>
<protein>
    <submittedName>
        <fullName evidence="2">Pimeloyl-ACP methyl ester carboxylesterase</fullName>
    </submittedName>
</protein>
<dbReference type="SUPFAM" id="SSF53474">
    <property type="entry name" value="alpha/beta-Hydrolases"/>
    <property type="match status" value="1"/>
</dbReference>
<dbReference type="GO" id="GO:0003824">
    <property type="term" value="F:catalytic activity"/>
    <property type="evidence" value="ECO:0007669"/>
    <property type="project" value="InterPro"/>
</dbReference>
<dbReference type="EMBL" id="FOHB01000004">
    <property type="protein sequence ID" value="SES25336.1"/>
    <property type="molecule type" value="Genomic_DNA"/>
</dbReference>
<dbReference type="Proteomes" id="UP000199019">
    <property type="component" value="Unassembled WGS sequence"/>
</dbReference>
<gene>
    <name evidence="2" type="ORF">SAMN05216199_2577</name>
</gene>
<dbReference type="InterPro" id="IPR000639">
    <property type="entry name" value="Epox_hydrolase-like"/>
</dbReference>
<dbReference type="InterPro" id="IPR000073">
    <property type="entry name" value="AB_hydrolase_1"/>
</dbReference>
<dbReference type="PANTHER" id="PTHR43798:SF33">
    <property type="entry name" value="HYDROLASE, PUTATIVE (AFU_ORTHOLOGUE AFUA_2G14860)-RELATED"/>
    <property type="match status" value="1"/>
</dbReference>
<dbReference type="PRINTS" id="PR00111">
    <property type="entry name" value="ABHYDROLASE"/>
</dbReference>
<dbReference type="STRING" id="587636.SAMN05216199_2577"/>
<evidence type="ECO:0000313" key="2">
    <source>
        <dbReference type="EMBL" id="SES25336.1"/>
    </source>
</evidence>
<keyword evidence="3" id="KW-1185">Reference proteome</keyword>
<dbReference type="GO" id="GO:0016020">
    <property type="term" value="C:membrane"/>
    <property type="evidence" value="ECO:0007669"/>
    <property type="project" value="TreeGrafter"/>
</dbReference>
<dbReference type="PANTHER" id="PTHR43798">
    <property type="entry name" value="MONOACYLGLYCEROL LIPASE"/>
    <property type="match status" value="1"/>
</dbReference>
<accession>A0A1H9VUA3</accession>
<proteinExistence type="predicted"/>
<evidence type="ECO:0000259" key="1">
    <source>
        <dbReference type="Pfam" id="PF00561"/>
    </source>
</evidence>
<dbReference type="Pfam" id="PF00561">
    <property type="entry name" value="Abhydrolase_1"/>
    <property type="match status" value="1"/>
</dbReference>
<dbReference type="Gene3D" id="3.40.50.1820">
    <property type="entry name" value="alpha/beta hydrolase"/>
    <property type="match status" value="1"/>
</dbReference>
<dbReference type="RefSeq" id="WP_177180336.1">
    <property type="nucleotide sequence ID" value="NZ_FOHB01000004.1"/>
</dbReference>
<sequence length="299" mass="32123">MTPQAPPLSQQPQPDRELHVETPDGALLRVLEYGEDDDPRLPTVVLAHGWTLSHRSWLPVLDRLRSQLDVRVVVYDQRGHGSSTPGPTSPSVRVLGDDLAAVVSAAAPKGTLVLGGHSMGGMSVLAYAGRHRRAFRARVRGTVLVSTAAGDLSVRRSAPEAFVMQALARMPRLPAGRAVSLFGQQHLLFGEGARAEDVAATREQVAATHLPTIGQFYAALGDHDEQEAAAQFRGIPTDIIVGAKDRLTPVHHSERLHELIEGSELTVLPRLGHMLTYEAPEVLTKALASHVHAAQSQSG</sequence>
<reference evidence="3" key="1">
    <citation type="submission" date="2016-10" db="EMBL/GenBank/DDBJ databases">
        <authorList>
            <person name="Varghese N."/>
            <person name="Submissions S."/>
        </authorList>
    </citation>
    <scope>NUCLEOTIDE SEQUENCE [LARGE SCALE GENOMIC DNA]</scope>
    <source>
        <strain evidence="3">CGMCC 1.6963</strain>
    </source>
</reference>
<dbReference type="AlphaFoldDB" id="A0A1H9VUA3"/>